<evidence type="ECO:0000313" key="6">
    <source>
        <dbReference type="Proteomes" id="UP000240739"/>
    </source>
</evidence>
<dbReference type="Pfam" id="PF13393">
    <property type="entry name" value="tRNA-synt_His"/>
    <property type="match status" value="1"/>
</dbReference>
<dbReference type="PANTHER" id="PTHR43707">
    <property type="entry name" value="HISTIDYL-TRNA SYNTHETASE"/>
    <property type="match status" value="1"/>
</dbReference>
<evidence type="ECO:0000256" key="2">
    <source>
        <dbReference type="HAMAP-Rule" id="MF_00127"/>
    </source>
</evidence>
<dbReference type="EMBL" id="PYYB01000002">
    <property type="protein sequence ID" value="PTL56160.1"/>
    <property type="molecule type" value="Genomic_DNA"/>
</dbReference>
<sequence>MPEKLQSPKGTHDVLPADAAPRLAVERVARKVLEGAGYRRVETPTFEATELFARGVGASTDIVQKEMFTFEDGGGRSITLRPEGTAPVARAYLQHGMHKLPQPVKLWYLSSFFRNERAQAGRFRQFWQIGAEAIGSAEPVVDAESIVLLHTVLTELGVQDLHLRLGSLGTPQTRADYREKLVAHLRANEDRLSEEVRGRIDLNPLRAFDADHPGTREVMRTAPLLMDELAAEDAEHFAEVRAHLDAAGVPYDLDPTLVRGLDYYARTVFEFTSGALGAQSAVGGGGRYDGLIEQLGGPATPGTGWAAGIERILLSAGHRPEPEPVLDLYVAIDGEERDLRVTGFRLAQRARAAGLNAQLELAGRSMKGQLKQAARSGARYVAVVRSEEIGLKDMESGEQHPVTGGVDAVVHDVLRGGTL</sequence>
<comment type="subcellular location">
    <subcellularLocation>
        <location evidence="2">Cytoplasm</location>
    </subcellularLocation>
</comment>
<dbReference type="RefSeq" id="WP_107569879.1">
    <property type="nucleotide sequence ID" value="NZ_PYYB01000002.1"/>
</dbReference>
<organism evidence="5 6">
    <name type="scientific">Paraconexibacter algicola</name>
    <dbReference type="NCBI Taxonomy" id="2133960"/>
    <lineage>
        <taxon>Bacteria</taxon>
        <taxon>Bacillati</taxon>
        <taxon>Actinomycetota</taxon>
        <taxon>Thermoleophilia</taxon>
        <taxon>Solirubrobacterales</taxon>
        <taxon>Paraconexibacteraceae</taxon>
        <taxon>Paraconexibacter</taxon>
    </lineage>
</organism>
<feature type="binding site" evidence="3">
    <location>
        <position position="114"/>
    </location>
    <ligand>
        <name>L-histidine</name>
        <dbReference type="ChEBI" id="CHEBI:57595"/>
    </ligand>
</feature>
<feature type="domain" description="Aminoacyl-transfer RNA synthetases class-II family profile" evidence="4">
    <location>
        <begin position="1"/>
        <end position="314"/>
    </location>
</feature>
<accession>A0A2T4UEE3</accession>
<dbReference type="InterPro" id="IPR015807">
    <property type="entry name" value="His-tRNA-ligase"/>
</dbReference>
<dbReference type="SUPFAM" id="SSF55681">
    <property type="entry name" value="Class II aaRS and biotin synthetases"/>
    <property type="match status" value="1"/>
</dbReference>
<comment type="catalytic activity">
    <reaction evidence="2">
        <text>tRNA(His) + L-histidine + ATP = L-histidyl-tRNA(His) + AMP + diphosphate + H(+)</text>
        <dbReference type="Rhea" id="RHEA:17313"/>
        <dbReference type="Rhea" id="RHEA-COMP:9665"/>
        <dbReference type="Rhea" id="RHEA-COMP:9689"/>
        <dbReference type="ChEBI" id="CHEBI:15378"/>
        <dbReference type="ChEBI" id="CHEBI:30616"/>
        <dbReference type="ChEBI" id="CHEBI:33019"/>
        <dbReference type="ChEBI" id="CHEBI:57595"/>
        <dbReference type="ChEBI" id="CHEBI:78442"/>
        <dbReference type="ChEBI" id="CHEBI:78527"/>
        <dbReference type="ChEBI" id="CHEBI:456215"/>
        <dbReference type="EC" id="6.1.1.21"/>
    </reaction>
</comment>
<dbReference type="Gene3D" id="3.40.50.800">
    <property type="entry name" value="Anticodon-binding domain"/>
    <property type="match status" value="1"/>
</dbReference>
<dbReference type="SUPFAM" id="SSF52954">
    <property type="entry name" value="Class II aaRS ABD-related"/>
    <property type="match status" value="1"/>
</dbReference>
<keyword evidence="2" id="KW-0963">Cytoplasm</keyword>
<feature type="binding site" evidence="3">
    <location>
        <begin position="263"/>
        <end position="264"/>
    </location>
    <ligand>
        <name>L-histidine</name>
        <dbReference type="ChEBI" id="CHEBI:57595"/>
    </ligand>
</feature>
<dbReference type="NCBIfam" id="TIGR00442">
    <property type="entry name" value="hisS"/>
    <property type="match status" value="1"/>
</dbReference>
<dbReference type="GO" id="GO:0006427">
    <property type="term" value="P:histidyl-tRNA aminoacylation"/>
    <property type="evidence" value="ECO:0007669"/>
    <property type="project" value="UniProtKB-UniRule"/>
</dbReference>
<evidence type="ECO:0000259" key="4">
    <source>
        <dbReference type="PROSITE" id="PS50862"/>
    </source>
</evidence>
<dbReference type="InterPro" id="IPR036621">
    <property type="entry name" value="Anticodon-bd_dom_sf"/>
</dbReference>
<evidence type="ECO:0000256" key="1">
    <source>
        <dbReference type="ARBA" id="ARBA00008226"/>
    </source>
</evidence>
<dbReference type="GO" id="GO:0005524">
    <property type="term" value="F:ATP binding"/>
    <property type="evidence" value="ECO:0007669"/>
    <property type="project" value="UniProtKB-UniRule"/>
</dbReference>
<keyword evidence="2" id="KW-0648">Protein biosynthesis</keyword>
<evidence type="ECO:0000256" key="3">
    <source>
        <dbReference type="PIRSR" id="PIRSR001549-1"/>
    </source>
</evidence>
<dbReference type="Proteomes" id="UP000240739">
    <property type="component" value="Unassembled WGS sequence"/>
</dbReference>
<dbReference type="AlphaFoldDB" id="A0A2T4UEE3"/>
<comment type="subunit">
    <text evidence="2">Homodimer.</text>
</comment>
<dbReference type="PIRSF" id="PIRSF001549">
    <property type="entry name" value="His-tRNA_synth"/>
    <property type="match status" value="1"/>
</dbReference>
<dbReference type="HAMAP" id="MF_00127">
    <property type="entry name" value="His_tRNA_synth"/>
    <property type="match status" value="1"/>
</dbReference>
<evidence type="ECO:0000313" key="5">
    <source>
        <dbReference type="EMBL" id="PTL56160.1"/>
    </source>
</evidence>
<keyword evidence="2" id="KW-0067">ATP-binding</keyword>
<protein>
    <recommendedName>
        <fullName evidence="2">Histidine--tRNA ligase</fullName>
        <ecNumber evidence="2">6.1.1.21</ecNumber>
    </recommendedName>
    <alternativeName>
        <fullName evidence="2">Histidyl-tRNA synthetase</fullName>
        <shortName evidence="2">HisRS</shortName>
    </alternativeName>
</protein>
<dbReference type="GO" id="GO:0004821">
    <property type="term" value="F:histidine-tRNA ligase activity"/>
    <property type="evidence" value="ECO:0007669"/>
    <property type="project" value="UniProtKB-UniRule"/>
</dbReference>
<keyword evidence="2" id="KW-0030">Aminoacyl-tRNA synthetase</keyword>
<feature type="binding site" evidence="3">
    <location>
        <position position="259"/>
    </location>
    <ligand>
        <name>L-histidine</name>
        <dbReference type="ChEBI" id="CHEBI:57595"/>
    </ligand>
</feature>
<dbReference type="InterPro" id="IPR006195">
    <property type="entry name" value="aa-tRNA-synth_II"/>
</dbReference>
<dbReference type="GO" id="GO:0005737">
    <property type="term" value="C:cytoplasm"/>
    <property type="evidence" value="ECO:0007669"/>
    <property type="project" value="UniProtKB-SubCell"/>
</dbReference>
<feature type="binding site" evidence="3">
    <location>
        <position position="128"/>
    </location>
    <ligand>
        <name>L-histidine</name>
        <dbReference type="ChEBI" id="CHEBI:57595"/>
    </ligand>
</feature>
<dbReference type="PROSITE" id="PS50862">
    <property type="entry name" value="AA_TRNA_LIGASE_II"/>
    <property type="match status" value="1"/>
</dbReference>
<keyword evidence="2" id="KW-0547">Nucleotide-binding</keyword>
<dbReference type="CDD" id="cd00773">
    <property type="entry name" value="HisRS-like_core"/>
    <property type="match status" value="1"/>
</dbReference>
<gene>
    <name evidence="2" type="primary">hisS</name>
    <name evidence="5" type="ORF">C7Y72_14300</name>
</gene>
<name>A0A2T4UEE3_9ACTN</name>
<comment type="similarity">
    <text evidence="1 2">Belongs to the class-II aminoacyl-tRNA synthetase family.</text>
</comment>
<dbReference type="InterPro" id="IPR045864">
    <property type="entry name" value="aa-tRNA-synth_II/BPL/LPL"/>
</dbReference>
<dbReference type="OrthoDB" id="9800814at2"/>
<dbReference type="PANTHER" id="PTHR43707:SF1">
    <property type="entry name" value="HISTIDINE--TRNA LIGASE, MITOCHONDRIAL-RELATED"/>
    <property type="match status" value="1"/>
</dbReference>
<feature type="binding site" evidence="3">
    <location>
        <position position="132"/>
    </location>
    <ligand>
        <name>L-histidine</name>
        <dbReference type="ChEBI" id="CHEBI:57595"/>
    </ligand>
</feature>
<dbReference type="Gene3D" id="3.30.930.10">
    <property type="entry name" value="Bira Bifunctional Protein, Domain 2"/>
    <property type="match status" value="1"/>
</dbReference>
<dbReference type="InterPro" id="IPR004516">
    <property type="entry name" value="HisRS/HisZ"/>
</dbReference>
<reference evidence="5 6" key="1">
    <citation type="submission" date="2018-03" db="EMBL/GenBank/DDBJ databases">
        <title>Aquarubrobacter algicola gen. nov., sp. nov., a novel actinobacterium isolated from shallow eutrophic lake during the end of cyanobacterial harmful algal blooms.</title>
        <authorList>
            <person name="Chun S.J."/>
        </authorList>
    </citation>
    <scope>NUCLEOTIDE SEQUENCE [LARGE SCALE GENOMIC DNA]</scope>
    <source>
        <strain evidence="5 6">Seoho-28</strain>
    </source>
</reference>
<keyword evidence="2 5" id="KW-0436">Ligase</keyword>
<feature type="binding site" evidence="3">
    <location>
        <begin position="83"/>
        <end position="85"/>
    </location>
    <ligand>
        <name>L-histidine</name>
        <dbReference type="ChEBI" id="CHEBI:57595"/>
    </ligand>
</feature>
<proteinExistence type="inferred from homology"/>
<keyword evidence="6" id="KW-1185">Reference proteome</keyword>
<comment type="caution">
    <text evidence="5">The sequence shown here is derived from an EMBL/GenBank/DDBJ whole genome shotgun (WGS) entry which is preliminary data.</text>
</comment>
<dbReference type="EC" id="6.1.1.21" evidence="2"/>
<dbReference type="InterPro" id="IPR041715">
    <property type="entry name" value="HisRS-like_core"/>
</dbReference>